<proteinExistence type="predicted"/>
<dbReference type="SUPFAM" id="SSF46689">
    <property type="entry name" value="Homeodomain-like"/>
    <property type="match status" value="2"/>
</dbReference>
<dbReference type="EMBL" id="JBHRXE010000001">
    <property type="protein sequence ID" value="MFC3567853.1"/>
    <property type="molecule type" value="Genomic_DNA"/>
</dbReference>
<evidence type="ECO:0000259" key="4">
    <source>
        <dbReference type="PROSITE" id="PS01124"/>
    </source>
</evidence>
<protein>
    <submittedName>
        <fullName evidence="5">Helix-turn-helix domain-containing protein</fullName>
    </submittedName>
</protein>
<keyword evidence="2" id="KW-0238">DNA-binding</keyword>
<evidence type="ECO:0000313" key="5">
    <source>
        <dbReference type="EMBL" id="MFC3567853.1"/>
    </source>
</evidence>
<keyword evidence="1" id="KW-0805">Transcription regulation</keyword>
<dbReference type="PROSITE" id="PS01124">
    <property type="entry name" value="HTH_ARAC_FAMILY_2"/>
    <property type="match status" value="1"/>
</dbReference>
<keyword evidence="6" id="KW-1185">Reference proteome</keyword>
<dbReference type="Proteomes" id="UP001595596">
    <property type="component" value="Unassembled WGS sequence"/>
</dbReference>
<dbReference type="Gene3D" id="1.10.10.60">
    <property type="entry name" value="Homeodomain-like"/>
    <property type="match status" value="2"/>
</dbReference>
<sequence>MSYRHSMTCHTEGIRPTTPVQWRGLDGLVSVYWQAEGQTGARGYYLSPDPRIVFFFNDVASQIRLSNRDSGIGRHCRPMTRAIYVPAGLPIWTRFTAPHAFSHLDLHVHQDRLLRFLSPPLGRSEAMAVLRRPVETQDAAAIDALARLLVDEVAAPRRHGLYAESLVGSIFGALLDLPQQAEACPAARLTPAQMKRLRARLAARPDRRLTVAEMAESVGLSDSWFAHVFKATTGTTPLQWQLGQRIGLAQRLLLDPELRLADIAAQLGFSDQAHLTRVFRKSCGTPPAAWRRARLAGQGEHAVADVQQALPIPAGAAALDKNRSILQDGCRQDG</sequence>
<reference evidence="6" key="1">
    <citation type="journal article" date="2019" name="Int. J. Syst. Evol. Microbiol.">
        <title>The Global Catalogue of Microorganisms (GCM) 10K type strain sequencing project: providing services to taxonomists for standard genome sequencing and annotation.</title>
        <authorList>
            <consortium name="The Broad Institute Genomics Platform"/>
            <consortium name="The Broad Institute Genome Sequencing Center for Infectious Disease"/>
            <person name="Wu L."/>
            <person name="Ma J."/>
        </authorList>
    </citation>
    <scope>NUCLEOTIDE SEQUENCE [LARGE SCALE GENOMIC DNA]</scope>
    <source>
        <strain evidence="6">VKM B-3226</strain>
    </source>
</reference>
<keyword evidence="3" id="KW-0804">Transcription</keyword>
<accession>A0ABV7RSJ2</accession>
<dbReference type="InterPro" id="IPR018062">
    <property type="entry name" value="HTH_AraC-typ_CS"/>
</dbReference>
<dbReference type="PANTHER" id="PTHR46796:SF14">
    <property type="entry name" value="TRANSCRIPTIONAL REGULATORY PROTEIN"/>
    <property type="match status" value="1"/>
</dbReference>
<dbReference type="RefSeq" id="WP_379027311.1">
    <property type="nucleotide sequence ID" value="NZ_JBHRXE010000001.1"/>
</dbReference>
<dbReference type="Pfam" id="PF12833">
    <property type="entry name" value="HTH_18"/>
    <property type="match status" value="1"/>
</dbReference>
<dbReference type="SMART" id="SM00342">
    <property type="entry name" value="HTH_ARAC"/>
    <property type="match status" value="1"/>
</dbReference>
<evidence type="ECO:0000256" key="1">
    <source>
        <dbReference type="ARBA" id="ARBA00023015"/>
    </source>
</evidence>
<feature type="domain" description="HTH araC/xylS-type" evidence="4">
    <location>
        <begin position="195"/>
        <end position="293"/>
    </location>
</feature>
<gene>
    <name evidence="5" type="ORF">ACFOMP_00085</name>
</gene>
<name>A0ABV7RSJ2_9RHOB</name>
<evidence type="ECO:0000313" key="6">
    <source>
        <dbReference type="Proteomes" id="UP001595596"/>
    </source>
</evidence>
<evidence type="ECO:0000256" key="2">
    <source>
        <dbReference type="ARBA" id="ARBA00023125"/>
    </source>
</evidence>
<dbReference type="PANTHER" id="PTHR46796">
    <property type="entry name" value="HTH-TYPE TRANSCRIPTIONAL ACTIVATOR RHAS-RELATED"/>
    <property type="match status" value="1"/>
</dbReference>
<dbReference type="InterPro" id="IPR009057">
    <property type="entry name" value="Homeodomain-like_sf"/>
</dbReference>
<dbReference type="InterPro" id="IPR050204">
    <property type="entry name" value="AraC_XylS_family_regulators"/>
</dbReference>
<dbReference type="InterPro" id="IPR018060">
    <property type="entry name" value="HTH_AraC"/>
</dbReference>
<dbReference type="PROSITE" id="PS00041">
    <property type="entry name" value="HTH_ARAC_FAMILY_1"/>
    <property type="match status" value="1"/>
</dbReference>
<comment type="caution">
    <text evidence="5">The sequence shown here is derived from an EMBL/GenBank/DDBJ whole genome shotgun (WGS) entry which is preliminary data.</text>
</comment>
<organism evidence="5 6">
    <name type="scientific">Paracoccus simplex</name>
    <dbReference type="NCBI Taxonomy" id="2086346"/>
    <lineage>
        <taxon>Bacteria</taxon>
        <taxon>Pseudomonadati</taxon>
        <taxon>Pseudomonadota</taxon>
        <taxon>Alphaproteobacteria</taxon>
        <taxon>Rhodobacterales</taxon>
        <taxon>Paracoccaceae</taxon>
        <taxon>Paracoccus</taxon>
    </lineage>
</organism>
<evidence type="ECO:0000256" key="3">
    <source>
        <dbReference type="ARBA" id="ARBA00023163"/>
    </source>
</evidence>